<dbReference type="EC" id="2.8.1.7" evidence="6"/>
<dbReference type="InterPro" id="IPR000192">
    <property type="entry name" value="Aminotrans_V_dom"/>
</dbReference>
<comment type="catalytic activity">
    <reaction evidence="4">
        <text>(sulfur carrier)-H + L-cysteine = (sulfur carrier)-SH + L-alanine</text>
        <dbReference type="Rhea" id="RHEA:43892"/>
        <dbReference type="Rhea" id="RHEA-COMP:14737"/>
        <dbReference type="Rhea" id="RHEA-COMP:14739"/>
        <dbReference type="ChEBI" id="CHEBI:29917"/>
        <dbReference type="ChEBI" id="CHEBI:35235"/>
        <dbReference type="ChEBI" id="CHEBI:57972"/>
        <dbReference type="ChEBI" id="CHEBI:64428"/>
        <dbReference type="EC" id="2.8.1.7"/>
    </reaction>
</comment>
<dbReference type="InterPro" id="IPR020578">
    <property type="entry name" value="Aminotrans_V_PyrdxlP_BS"/>
</dbReference>
<keyword evidence="6" id="KW-0808">Transferase</keyword>
<organism evidence="6">
    <name type="scientific">bioreactor metagenome</name>
    <dbReference type="NCBI Taxonomy" id="1076179"/>
    <lineage>
        <taxon>unclassified sequences</taxon>
        <taxon>metagenomes</taxon>
        <taxon>ecological metagenomes</taxon>
    </lineage>
</organism>
<comment type="cofactor">
    <cofactor evidence="1">
        <name>pyridoxal 5'-phosphate</name>
        <dbReference type="ChEBI" id="CHEBI:597326"/>
    </cofactor>
</comment>
<sequence length="289" mass="32649">MLILEDLEKKLKDYNGKVGIVAVTGASNVTGYKNPAHKIAKLVHSYGAKLLVDGAQLIPHCPFDINGIAKDEYIDFAAFSAHKMYAPFGTGVLIVRKDELKDIEPDYKGGGTVDIVTHDFVKWSDTPEKDEAGSPNVLGVVALSSSIEMLRALGMKNIENYEKNLQMYICKKISKIPGIQIYSEYCSNSVSIITFNVEGMYHETVSKALSYEYGIGVRSGCFCAHPYIQELLKVPKEEVMENINNKFWRKPGMIRVSFALYNTFDEIDYFIYALENILKRKEYFINKYD</sequence>
<comment type="caution">
    <text evidence="6">The sequence shown here is derived from an EMBL/GenBank/DDBJ whole genome shotgun (WGS) entry which is preliminary data.</text>
</comment>
<accession>A0A645EQK6</accession>
<evidence type="ECO:0000256" key="2">
    <source>
        <dbReference type="ARBA" id="ARBA00010447"/>
    </source>
</evidence>
<dbReference type="EMBL" id="VSSQ01049654">
    <property type="protein sequence ID" value="MPN03726.1"/>
    <property type="molecule type" value="Genomic_DNA"/>
</dbReference>
<evidence type="ECO:0000256" key="1">
    <source>
        <dbReference type="ARBA" id="ARBA00001933"/>
    </source>
</evidence>
<dbReference type="Gene3D" id="3.40.640.10">
    <property type="entry name" value="Type I PLP-dependent aspartate aminotransferase-like (Major domain)"/>
    <property type="match status" value="1"/>
</dbReference>
<dbReference type="Pfam" id="PF00266">
    <property type="entry name" value="Aminotran_5"/>
    <property type="match status" value="1"/>
</dbReference>
<dbReference type="AlphaFoldDB" id="A0A645EQK6"/>
<dbReference type="InterPro" id="IPR015422">
    <property type="entry name" value="PyrdxlP-dep_Trfase_small"/>
</dbReference>
<keyword evidence="3" id="KW-0663">Pyridoxal phosphate</keyword>
<evidence type="ECO:0000256" key="4">
    <source>
        <dbReference type="ARBA" id="ARBA00050776"/>
    </source>
</evidence>
<reference evidence="6" key="1">
    <citation type="submission" date="2019-08" db="EMBL/GenBank/DDBJ databases">
        <authorList>
            <person name="Kucharzyk K."/>
            <person name="Murdoch R.W."/>
            <person name="Higgins S."/>
            <person name="Loffler F."/>
        </authorList>
    </citation>
    <scope>NUCLEOTIDE SEQUENCE</scope>
</reference>
<proteinExistence type="inferred from homology"/>
<dbReference type="SUPFAM" id="SSF53383">
    <property type="entry name" value="PLP-dependent transferases"/>
    <property type="match status" value="1"/>
</dbReference>
<protein>
    <submittedName>
        <fullName evidence="6">Cysteine desulfurase</fullName>
        <ecNumber evidence="6">2.8.1.7</ecNumber>
    </submittedName>
</protein>
<gene>
    <name evidence="6" type="primary">sufS_44</name>
    <name evidence="6" type="ORF">SDC9_150958</name>
</gene>
<dbReference type="Gene3D" id="3.90.1150.10">
    <property type="entry name" value="Aspartate Aminotransferase, domain 1"/>
    <property type="match status" value="1"/>
</dbReference>
<evidence type="ECO:0000256" key="3">
    <source>
        <dbReference type="ARBA" id="ARBA00022898"/>
    </source>
</evidence>
<dbReference type="GO" id="GO:0031071">
    <property type="term" value="F:cysteine desulfurase activity"/>
    <property type="evidence" value="ECO:0007669"/>
    <property type="project" value="UniProtKB-EC"/>
</dbReference>
<name>A0A645EQK6_9ZZZZ</name>
<evidence type="ECO:0000259" key="5">
    <source>
        <dbReference type="Pfam" id="PF00266"/>
    </source>
</evidence>
<comment type="similarity">
    <text evidence="2">Belongs to the class-V pyridoxal-phosphate-dependent aminotransferase family. Csd subfamily.</text>
</comment>
<dbReference type="PROSITE" id="PS00595">
    <property type="entry name" value="AA_TRANSFER_CLASS_5"/>
    <property type="match status" value="1"/>
</dbReference>
<evidence type="ECO:0000313" key="6">
    <source>
        <dbReference type="EMBL" id="MPN03726.1"/>
    </source>
</evidence>
<dbReference type="InterPro" id="IPR015421">
    <property type="entry name" value="PyrdxlP-dep_Trfase_major"/>
</dbReference>
<dbReference type="InterPro" id="IPR015424">
    <property type="entry name" value="PyrdxlP-dep_Trfase"/>
</dbReference>
<feature type="domain" description="Aminotransferase class V" evidence="5">
    <location>
        <begin position="8"/>
        <end position="270"/>
    </location>
</feature>
<dbReference type="PANTHER" id="PTHR43586:SF8">
    <property type="entry name" value="CYSTEINE DESULFURASE 1, CHLOROPLASTIC"/>
    <property type="match status" value="1"/>
</dbReference>
<dbReference type="PANTHER" id="PTHR43586">
    <property type="entry name" value="CYSTEINE DESULFURASE"/>
    <property type="match status" value="1"/>
</dbReference>